<keyword evidence="1" id="KW-1185">Reference proteome</keyword>
<dbReference type="Proteomes" id="UP001652660">
    <property type="component" value="Chromosome 11e"/>
</dbReference>
<evidence type="ECO:0000313" key="1">
    <source>
        <dbReference type="Proteomes" id="UP001652660"/>
    </source>
</evidence>
<accession>A0ABM4W8B1</accession>
<dbReference type="InterPro" id="IPR036691">
    <property type="entry name" value="Endo/exonu/phosph_ase_sf"/>
</dbReference>
<evidence type="ECO:0008006" key="3">
    <source>
        <dbReference type="Google" id="ProtNLM"/>
    </source>
</evidence>
<name>A0ABM4W8B1_COFAR</name>
<dbReference type="Gene3D" id="3.60.10.10">
    <property type="entry name" value="Endonuclease/exonuclease/phosphatase"/>
    <property type="match status" value="1"/>
</dbReference>
<dbReference type="PANTHER" id="PTHR33710">
    <property type="entry name" value="BNAC02G09200D PROTEIN"/>
    <property type="match status" value="1"/>
</dbReference>
<gene>
    <name evidence="2" type="primary">LOC140021148</name>
</gene>
<dbReference type="GeneID" id="140021148"/>
<organism evidence="1 2">
    <name type="scientific">Coffea arabica</name>
    <name type="common">Arabian coffee</name>
    <dbReference type="NCBI Taxonomy" id="13443"/>
    <lineage>
        <taxon>Eukaryota</taxon>
        <taxon>Viridiplantae</taxon>
        <taxon>Streptophyta</taxon>
        <taxon>Embryophyta</taxon>
        <taxon>Tracheophyta</taxon>
        <taxon>Spermatophyta</taxon>
        <taxon>Magnoliopsida</taxon>
        <taxon>eudicotyledons</taxon>
        <taxon>Gunneridae</taxon>
        <taxon>Pentapetalae</taxon>
        <taxon>asterids</taxon>
        <taxon>lamiids</taxon>
        <taxon>Gentianales</taxon>
        <taxon>Rubiaceae</taxon>
        <taxon>Ixoroideae</taxon>
        <taxon>Gardenieae complex</taxon>
        <taxon>Bertiereae - Coffeeae clade</taxon>
        <taxon>Coffeeae</taxon>
        <taxon>Coffea</taxon>
    </lineage>
</organism>
<proteinExistence type="predicted"/>
<dbReference type="PANTHER" id="PTHR33710:SF71">
    <property type="entry name" value="ENDONUCLEASE_EXONUCLEASE_PHOSPHATASE DOMAIN-CONTAINING PROTEIN"/>
    <property type="match status" value="1"/>
</dbReference>
<dbReference type="RefSeq" id="XP_071928020.1">
    <property type="nucleotide sequence ID" value="XM_072071919.1"/>
</dbReference>
<dbReference type="SUPFAM" id="SSF56219">
    <property type="entry name" value="DNase I-like"/>
    <property type="match status" value="1"/>
</dbReference>
<reference evidence="2" key="1">
    <citation type="submission" date="2025-08" db="UniProtKB">
        <authorList>
            <consortium name="RefSeq"/>
        </authorList>
    </citation>
    <scope>IDENTIFICATION</scope>
    <source>
        <tissue evidence="2">Leaves</tissue>
    </source>
</reference>
<sequence>MENIENLITGSWMVTGDFNTITTVDERSGGSPPITRNMEEFNEAISLCGLSSLEFDGPIHTWTNGVLWQRLDRTLINDEWGDLFEVSKTSHLDRGRSDHALLLLKCGSSFSRGTSFRFLNVWRSHPQFVQIVKEAWDVHIQASGMERFF</sequence>
<evidence type="ECO:0000313" key="2">
    <source>
        <dbReference type="RefSeq" id="XP_071928020.1"/>
    </source>
</evidence>
<protein>
    <recommendedName>
        <fullName evidence="3">Endonuclease/exonuclease/phosphatase domain-containing protein</fullName>
    </recommendedName>
</protein>